<dbReference type="KEGG" id="aswu:HUW51_20415"/>
<accession>A0A7G7GCT4</accession>
<evidence type="ECO:0000313" key="1">
    <source>
        <dbReference type="EMBL" id="QNF34968.1"/>
    </source>
</evidence>
<dbReference type="AlphaFoldDB" id="A0A7G7GCT4"/>
<evidence type="ECO:0000313" key="2">
    <source>
        <dbReference type="Proteomes" id="UP000515237"/>
    </source>
</evidence>
<name>A0A7G7GCT4_9BACT</name>
<dbReference type="Pfam" id="PF20420">
    <property type="entry name" value="DUF6702"/>
    <property type="match status" value="1"/>
</dbReference>
<dbReference type="EMBL" id="CP055156">
    <property type="protein sequence ID" value="QNF34968.1"/>
    <property type="molecule type" value="Genomic_DNA"/>
</dbReference>
<dbReference type="Proteomes" id="UP000515237">
    <property type="component" value="Chromosome"/>
</dbReference>
<reference evidence="1 2" key="1">
    <citation type="journal article" date="2018" name="Int. J. Syst. Evol. Microbiol.">
        <title>Adhaeribacter swui sp. nov., isolated from wet mud.</title>
        <authorList>
            <person name="Kim D.U."/>
            <person name="Kim K.W."/>
            <person name="Kang M.S."/>
            <person name="Kim J.Y."/>
            <person name="Jang J.H."/>
            <person name="Kim M.K."/>
        </authorList>
    </citation>
    <scope>NUCLEOTIDE SEQUENCE [LARGE SCALE GENOMIC DNA]</scope>
    <source>
        <strain evidence="1 2">KCTC 52873</strain>
    </source>
</reference>
<keyword evidence="2" id="KW-1185">Reference proteome</keyword>
<organism evidence="1 2">
    <name type="scientific">Adhaeribacter swui</name>
    <dbReference type="NCBI Taxonomy" id="2086471"/>
    <lineage>
        <taxon>Bacteria</taxon>
        <taxon>Pseudomonadati</taxon>
        <taxon>Bacteroidota</taxon>
        <taxon>Cytophagia</taxon>
        <taxon>Cytophagales</taxon>
        <taxon>Hymenobacteraceae</taxon>
        <taxon>Adhaeribacter</taxon>
    </lineage>
</organism>
<sequence length="161" mass="18885">MLSYIFILFLNVNAWLHPFYVSVTEIRQNEKSNNLEISSRIFFDDLEKALEKKYQVKVNILKPENPQKVNELIAAYLKEHLQLRVNGKVVPLKYLGFEIEEEAAWCYLEAPQSTPLKRLDIDDAILFDAHPLQQNMVHVTVGKKRQSTKLDNPESRYTFNF</sequence>
<dbReference type="InterPro" id="IPR046525">
    <property type="entry name" value="DUF6702"/>
</dbReference>
<protein>
    <submittedName>
        <fullName evidence="1">Uncharacterized protein</fullName>
    </submittedName>
</protein>
<dbReference type="RefSeq" id="WP_185271461.1">
    <property type="nucleotide sequence ID" value="NZ_CP055156.1"/>
</dbReference>
<gene>
    <name evidence="1" type="ORF">HUW51_20415</name>
</gene>
<proteinExistence type="predicted"/>